<protein>
    <submittedName>
        <fullName evidence="5">Xre-like DNA-binding protein</fullName>
    </submittedName>
</protein>
<keyword evidence="2" id="KW-0812">Transmembrane</keyword>
<dbReference type="Gene3D" id="1.10.260.40">
    <property type="entry name" value="lambda repressor-like DNA-binding domains"/>
    <property type="match status" value="1"/>
</dbReference>
<dbReference type="EMBL" id="JQBX01000006">
    <property type="protein sequence ID" value="KRN94344.1"/>
    <property type="molecule type" value="Genomic_DNA"/>
</dbReference>
<dbReference type="SUPFAM" id="SSF47413">
    <property type="entry name" value="lambda repressor-like DNA-binding domains"/>
    <property type="match status" value="1"/>
</dbReference>
<dbReference type="InterPro" id="IPR010982">
    <property type="entry name" value="Lambda_DNA-bd_dom_sf"/>
</dbReference>
<feature type="compositionally biased region" description="Low complexity" evidence="1">
    <location>
        <begin position="159"/>
        <end position="172"/>
    </location>
</feature>
<dbReference type="Proteomes" id="UP000051859">
    <property type="component" value="Unassembled WGS sequence"/>
</dbReference>
<dbReference type="PATRIC" id="fig|331679.3.peg.1559"/>
<dbReference type="InterPro" id="IPR050400">
    <property type="entry name" value="Bact_Cytoskel_RodZ"/>
</dbReference>
<evidence type="ECO:0000259" key="3">
    <source>
        <dbReference type="PROSITE" id="PS50943"/>
    </source>
</evidence>
<dbReference type="AlphaFoldDB" id="A0A0R2KXW9"/>
<evidence type="ECO:0000256" key="1">
    <source>
        <dbReference type="SAM" id="MobiDB-lite"/>
    </source>
</evidence>
<dbReference type="RefSeq" id="WP_057802497.1">
    <property type="nucleotide sequence ID" value="NZ_JQBX01000006.1"/>
</dbReference>
<keyword evidence="6" id="KW-1185">Reference proteome</keyword>
<keyword evidence="2" id="KW-1133">Transmembrane helix</keyword>
<sequence length="293" mass="32578">MSTKKYKEIGKRLQDARIKKGWTLDDVQLKLQISKRYLMALEAGATDDLPGDYYTQSLIKQYANLLEIEVGTQSLKSEPNSIKEWRREHATITSRSQRDAQQQKSSVLQGLIRQHPWVMGSVLVLVVWLLVWGAFNDMASRSKSTFEVPKNIKVTNNTVKESKSSTNSTSSVKNEEKASSSSESKKDVVISKVDENADSLKVKLNSGDQKVDLLMKTGNEQSWNSITALKPTQSTTWQGVIKANDSKSVSLQKDSTYTLKIGNSTGFEGTIGGEKLPKSQSNSIVRNITIEVS</sequence>
<dbReference type="Pfam" id="PF13464">
    <property type="entry name" value="RodZ_C"/>
    <property type="match status" value="1"/>
</dbReference>
<keyword evidence="5" id="KW-0238">DNA-binding</keyword>
<name>A0A0R2KXW9_9LACO</name>
<dbReference type="PANTHER" id="PTHR34475:SF1">
    <property type="entry name" value="CYTOSKELETON PROTEIN RODZ"/>
    <property type="match status" value="1"/>
</dbReference>
<feature type="domain" description="HTH cro/C1-type" evidence="3">
    <location>
        <begin position="13"/>
        <end position="73"/>
    </location>
</feature>
<dbReference type="PROSITE" id="PS50943">
    <property type="entry name" value="HTH_CROC1"/>
    <property type="match status" value="1"/>
</dbReference>
<reference evidence="5 6" key="1">
    <citation type="journal article" date="2015" name="Genome Announc.">
        <title>Expanding the biotechnology potential of lactobacilli through comparative genomics of 213 strains and associated genera.</title>
        <authorList>
            <person name="Sun Z."/>
            <person name="Harris H.M."/>
            <person name="McCann A."/>
            <person name="Guo C."/>
            <person name="Argimon S."/>
            <person name="Zhang W."/>
            <person name="Yang X."/>
            <person name="Jeffery I.B."/>
            <person name="Cooney J.C."/>
            <person name="Kagawa T.F."/>
            <person name="Liu W."/>
            <person name="Song Y."/>
            <person name="Salvetti E."/>
            <person name="Wrobel A."/>
            <person name="Rasinkangas P."/>
            <person name="Parkhill J."/>
            <person name="Rea M.C."/>
            <person name="O'Sullivan O."/>
            <person name="Ritari J."/>
            <person name="Douillard F.P."/>
            <person name="Paul Ross R."/>
            <person name="Yang R."/>
            <person name="Briner A.E."/>
            <person name="Felis G.E."/>
            <person name="de Vos W.M."/>
            <person name="Barrangou R."/>
            <person name="Klaenhammer T.R."/>
            <person name="Caufield P.W."/>
            <person name="Cui Y."/>
            <person name="Zhang H."/>
            <person name="O'Toole P.W."/>
        </authorList>
    </citation>
    <scope>NUCLEOTIDE SEQUENCE [LARGE SCALE GENOMIC DNA]</scope>
    <source>
        <strain evidence="5 6">DSM 18001</strain>
    </source>
</reference>
<dbReference type="InterPro" id="IPR025194">
    <property type="entry name" value="RodZ-like_C"/>
</dbReference>
<organism evidence="5 6">
    <name type="scientific">Pediococcus stilesii</name>
    <dbReference type="NCBI Taxonomy" id="331679"/>
    <lineage>
        <taxon>Bacteria</taxon>
        <taxon>Bacillati</taxon>
        <taxon>Bacillota</taxon>
        <taxon>Bacilli</taxon>
        <taxon>Lactobacillales</taxon>
        <taxon>Lactobacillaceae</taxon>
        <taxon>Pediococcus</taxon>
    </lineage>
</organism>
<feature type="region of interest" description="Disordered" evidence="1">
    <location>
        <begin position="159"/>
        <end position="188"/>
    </location>
</feature>
<proteinExistence type="predicted"/>
<dbReference type="Pfam" id="PF13413">
    <property type="entry name" value="HTH_25"/>
    <property type="match status" value="1"/>
</dbReference>
<evidence type="ECO:0000313" key="6">
    <source>
        <dbReference type="Proteomes" id="UP000051859"/>
    </source>
</evidence>
<feature type="compositionally biased region" description="Basic and acidic residues" evidence="1">
    <location>
        <begin position="173"/>
        <end position="188"/>
    </location>
</feature>
<dbReference type="PANTHER" id="PTHR34475">
    <property type="match status" value="1"/>
</dbReference>
<dbReference type="GO" id="GO:0003677">
    <property type="term" value="F:DNA binding"/>
    <property type="evidence" value="ECO:0007669"/>
    <property type="project" value="UniProtKB-KW"/>
</dbReference>
<evidence type="ECO:0000313" key="5">
    <source>
        <dbReference type="EMBL" id="KRN94344.1"/>
    </source>
</evidence>
<dbReference type="InterPro" id="IPR033121">
    <property type="entry name" value="PEPTIDASE_A1"/>
</dbReference>
<dbReference type="PROSITE" id="PS51767">
    <property type="entry name" value="PEPTIDASE_A1"/>
    <property type="match status" value="1"/>
</dbReference>
<feature type="domain" description="Peptidase A1" evidence="4">
    <location>
        <begin position="198"/>
        <end position="293"/>
    </location>
</feature>
<feature type="transmembrane region" description="Helical" evidence="2">
    <location>
        <begin position="117"/>
        <end position="135"/>
    </location>
</feature>
<keyword evidence="2" id="KW-0472">Membrane</keyword>
<evidence type="ECO:0000256" key="2">
    <source>
        <dbReference type="SAM" id="Phobius"/>
    </source>
</evidence>
<evidence type="ECO:0000259" key="4">
    <source>
        <dbReference type="PROSITE" id="PS51767"/>
    </source>
</evidence>
<dbReference type="STRING" id="331679.IV81_GL001524"/>
<gene>
    <name evidence="5" type="ORF">IV81_GL001524</name>
</gene>
<comment type="caution">
    <text evidence="5">The sequence shown here is derived from an EMBL/GenBank/DDBJ whole genome shotgun (WGS) entry which is preliminary data.</text>
</comment>
<dbReference type="InterPro" id="IPR001387">
    <property type="entry name" value="Cro/C1-type_HTH"/>
</dbReference>
<dbReference type="CDD" id="cd00093">
    <property type="entry name" value="HTH_XRE"/>
    <property type="match status" value="1"/>
</dbReference>
<accession>A0A0R2KXW9</accession>